<gene>
    <name evidence="1" type="ORF">NPIL_354131</name>
</gene>
<evidence type="ECO:0000313" key="2">
    <source>
        <dbReference type="Proteomes" id="UP000887013"/>
    </source>
</evidence>
<accession>A0A8X6QD29</accession>
<sequence length="88" mass="10134">MCQSTEKWMEAIPTIFLGFRAYLRENIGSTSAEMMYEKTLRLSGEVFDNTQADSDPIELDKHFRHHLQQLKPEPSVSHAKPAVFVHTN</sequence>
<comment type="caution">
    <text evidence="1">The sequence shown here is derived from an EMBL/GenBank/DDBJ whole genome shotgun (WGS) entry which is preliminary data.</text>
</comment>
<keyword evidence="2" id="KW-1185">Reference proteome</keyword>
<dbReference type="EMBL" id="BMAW01028569">
    <property type="protein sequence ID" value="GFU08042.1"/>
    <property type="molecule type" value="Genomic_DNA"/>
</dbReference>
<dbReference type="OrthoDB" id="422540at2759"/>
<evidence type="ECO:0000313" key="1">
    <source>
        <dbReference type="EMBL" id="GFU08042.1"/>
    </source>
</evidence>
<dbReference type="PANTHER" id="PTHR38681">
    <property type="entry name" value="RETROVIRUS-RELATED POL POLYPROTEIN FROM TRANSPOSON 412-LIKE PROTEIN-RELATED"/>
    <property type="match status" value="1"/>
</dbReference>
<name>A0A8X6QD29_NEPPI</name>
<organism evidence="1 2">
    <name type="scientific">Nephila pilipes</name>
    <name type="common">Giant wood spider</name>
    <name type="synonym">Nephila maculata</name>
    <dbReference type="NCBI Taxonomy" id="299642"/>
    <lineage>
        <taxon>Eukaryota</taxon>
        <taxon>Metazoa</taxon>
        <taxon>Ecdysozoa</taxon>
        <taxon>Arthropoda</taxon>
        <taxon>Chelicerata</taxon>
        <taxon>Arachnida</taxon>
        <taxon>Araneae</taxon>
        <taxon>Araneomorphae</taxon>
        <taxon>Entelegynae</taxon>
        <taxon>Araneoidea</taxon>
        <taxon>Nephilidae</taxon>
        <taxon>Nephila</taxon>
    </lineage>
</organism>
<dbReference type="AlphaFoldDB" id="A0A8X6QD29"/>
<dbReference type="Proteomes" id="UP000887013">
    <property type="component" value="Unassembled WGS sequence"/>
</dbReference>
<protein>
    <submittedName>
        <fullName evidence="1">Uncharacterized protein</fullName>
    </submittedName>
</protein>
<dbReference type="PANTHER" id="PTHR38681:SF1">
    <property type="entry name" value="RETROVIRUS-RELATED POL POLYPROTEIN FROM TRANSPOSON 412-LIKE PROTEIN"/>
    <property type="match status" value="1"/>
</dbReference>
<proteinExistence type="predicted"/>
<reference evidence="1" key="1">
    <citation type="submission" date="2020-08" db="EMBL/GenBank/DDBJ databases">
        <title>Multicomponent nature underlies the extraordinary mechanical properties of spider dragline silk.</title>
        <authorList>
            <person name="Kono N."/>
            <person name="Nakamura H."/>
            <person name="Mori M."/>
            <person name="Yoshida Y."/>
            <person name="Ohtoshi R."/>
            <person name="Malay A.D."/>
            <person name="Moran D.A.P."/>
            <person name="Tomita M."/>
            <person name="Numata K."/>
            <person name="Arakawa K."/>
        </authorList>
    </citation>
    <scope>NUCLEOTIDE SEQUENCE</scope>
</reference>